<dbReference type="Proteomes" id="UP001371456">
    <property type="component" value="Unassembled WGS sequence"/>
</dbReference>
<keyword evidence="3" id="KW-1185">Reference proteome</keyword>
<dbReference type="AlphaFoldDB" id="A0AAN8TBE4"/>
<evidence type="ECO:0000256" key="1">
    <source>
        <dbReference type="SAM" id="MobiDB-lite"/>
    </source>
</evidence>
<sequence length="82" mass="9255">MSSETSSHTSKGPRNSILSTKRTWTAAEERTLIDGLKELCVNGWRVSEFVEYVSCGLSTTITRKVDPNAKNMNTKKWPMFVD</sequence>
<reference evidence="2 3" key="1">
    <citation type="submission" date="2024-02" db="EMBL/GenBank/DDBJ databases">
        <title>de novo genome assembly of Solanum bulbocastanum strain 11H21.</title>
        <authorList>
            <person name="Hosaka A.J."/>
        </authorList>
    </citation>
    <scope>NUCLEOTIDE SEQUENCE [LARGE SCALE GENOMIC DNA]</scope>
    <source>
        <tissue evidence="2">Young leaves</tissue>
    </source>
</reference>
<proteinExistence type="predicted"/>
<gene>
    <name evidence="2" type="ORF">RDI58_018888</name>
</gene>
<accession>A0AAN8TBE4</accession>
<name>A0AAN8TBE4_SOLBU</name>
<protein>
    <submittedName>
        <fullName evidence="2">Uncharacterized protein</fullName>
    </submittedName>
</protein>
<feature type="region of interest" description="Disordered" evidence="1">
    <location>
        <begin position="1"/>
        <end position="21"/>
    </location>
</feature>
<evidence type="ECO:0000313" key="2">
    <source>
        <dbReference type="EMBL" id="KAK6785433.1"/>
    </source>
</evidence>
<evidence type="ECO:0000313" key="3">
    <source>
        <dbReference type="Proteomes" id="UP001371456"/>
    </source>
</evidence>
<comment type="caution">
    <text evidence="2">The sequence shown here is derived from an EMBL/GenBank/DDBJ whole genome shotgun (WGS) entry which is preliminary data.</text>
</comment>
<dbReference type="EMBL" id="JBANQN010000007">
    <property type="protein sequence ID" value="KAK6785433.1"/>
    <property type="molecule type" value="Genomic_DNA"/>
</dbReference>
<organism evidence="2 3">
    <name type="scientific">Solanum bulbocastanum</name>
    <name type="common">Wild potato</name>
    <dbReference type="NCBI Taxonomy" id="147425"/>
    <lineage>
        <taxon>Eukaryota</taxon>
        <taxon>Viridiplantae</taxon>
        <taxon>Streptophyta</taxon>
        <taxon>Embryophyta</taxon>
        <taxon>Tracheophyta</taxon>
        <taxon>Spermatophyta</taxon>
        <taxon>Magnoliopsida</taxon>
        <taxon>eudicotyledons</taxon>
        <taxon>Gunneridae</taxon>
        <taxon>Pentapetalae</taxon>
        <taxon>asterids</taxon>
        <taxon>lamiids</taxon>
        <taxon>Solanales</taxon>
        <taxon>Solanaceae</taxon>
        <taxon>Solanoideae</taxon>
        <taxon>Solaneae</taxon>
        <taxon>Solanum</taxon>
    </lineage>
</organism>